<dbReference type="GO" id="GO:0008270">
    <property type="term" value="F:zinc ion binding"/>
    <property type="evidence" value="ECO:0007669"/>
    <property type="project" value="UniProtKB-KW"/>
</dbReference>
<evidence type="ECO:0000259" key="5">
    <source>
        <dbReference type="PROSITE" id="PS50865"/>
    </source>
</evidence>
<dbReference type="SUPFAM" id="SSF144232">
    <property type="entry name" value="HIT/MYND zinc finger-like"/>
    <property type="match status" value="1"/>
</dbReference>
<evidence type="ECO:0000313" key="7">
    <source>
        <dbReference type="Proteomes" id="UP001385951"/>
    </source>
</evidence>
<dbReference type="Gene3D" id="6.10.140.2220">
    <property type="match status" value="1"/>
</dbReference>
<sequence length="589" mass="67529">MTDRLELFARVIQRAPTSKDADSAFVVINQMIMGLGVPCERTKVERIVDLFLLQWGPQMLIQAENAARVGLDQLLLIESWTCIGIGLSNNHDDSSGHTSCAGMRCTLRSFRHSTAMVTSLMRSIHEVDVPAGIRRNYTDLALMFLHHIIKRKNNPLRTLFIDNPHLLNTLLCIWKNIALNKMSFSQDRYQFITVTCTDLIVVYLEAFASKPREVWEECTQKPVESVALTAIEFLDETLSGLDKDGILFCHGVMIIVHLLNRKDLNRCYTPIFQRLVGKILEVLWKIVGRPPSSFSTSADKYIRRKHFSAISMCITCCCQMVECYFDGVTWVLQLIRECVLQALLRCDAWLCDAENDEHPYLSKFLTQLLPLYLTYRSVLEATQKELLRITQAGLDEHINNPGLKRSWTQFKVAVGEQCTILNRVSEEPVYLYEKCANPTCYYVWNKDLTTAEFTLRRCGGCRVPGYCSSECQKIHWKCSKFPHREECNYEKSLFHENSLSDVSSRDIKHLKRLAQYHISELAKMPEHSYKFASLQSSALDVELDFTKVPYQFSIKMSTGRDIRIRISVSRGGCSRIWSYAAFAGQLMPS</sequence>
<evidence type="ECO:0000256" key="3">
    <source>
        <dbReference type="ARBA" id="ARBA00022833"/>
    </source>
</evidence>
<accession>A0AAW0GL38</accession>
<evidence type="ECO:0000256" key="2">
    <source>
        <dbReference type="ARBA" id="ARBA00022771"/>
    </source>
</evidence>
<keyword evidence="7" id="KW-1185">Reference proteome</keyword>
<dbReference type="AlphaFoldDB" id="A0AAW0GL38"/>
<dbReference type="EMBL" id="JASBNA010000005">
    <property type="protein sequence ID" value="KAK7691864.1"/>
    <property type="molecule type" value="Genomic_DNA"/>
</dbReference>
<evidence type="ECO:0000256" key="4">
    <source>
        <dbReference type="PROSITE-ProRule" id="PRU00134"/>
    </source>
</evidence>
<organism evidence="6 7">
    <name type="scientific">Cerrena zonata</name>
    <dbReference type="NCBI Taxonomy" id="2478898"/>
    <lineage>
        <taxon>Eukaryota</taxon>
        <taxon>Fungi</taxon>
        <taxon>Dikarya</taxon>
        <taxon>Basidiomycota</taxon>
        <taxon>Agaricomycotina</taxon>
        <taxon>Agaricomycetes</taxon>
        <taxon>Polyporales</taxon>
        <taxon>Cerrenaceae</taxon>
        <taxon>Cerrena</taxon>
    </lineage>
</organism>
<evidence type="ECO:0000313" key="6">
    <source>
        <dbReference type="EMBL" id="KAK7691864.1"/>
    </source>
</evidence>
<comment type="caution">
    <text evidence="6">The sequence shown here is derived from an EMBL/GenBank/DDBJ whole genome shotgun (WGS) entry which is preliminary data.</text>
</comment>
<dbReference type="InterPro" id="IPR002893">
    <property type="entry name" value="Znf_MYND"/>
</dbReference>
<keyword evidence="1" id="KW-0479">Metal-binding</keyword>
<name>A0AAW0GL38_9APHY</name>
<reference evidence="6 7" key="1">
    <citation type="submission" date="2022-09" db="EMBL/GenBank/DDBJ databases">
        <authorList>
            <person name="Palmer J.M."/>
        </authorList>
    </citation>
    <scope>NUCLEOTIDE SEQUENCE [LARGE SCALE GENOMIC DNA]</scope>
    <source>
        <strain evidence="6 7">DSM 7382</strain>
    </source>
</reference>
<protein>
    <recommendedName>
        <fullName evidence="5">MYND-type domain-containing protein</fullName>
    </recommendedName>
</protein>
<dbReference type="Pfam" id="PF01753">
    <property type="entry name" value="zf-MYND"/>
    <property type="match status" value="1"/>
</dbReference>
<gene>
    <name evidence="6" type="ORF">QCA50_005268</name>
</gene>
<keyword evidence="3" id="KW-0862">Zinc</keyword>
<dbReference type="Proteomes" id="UP001385951">
    <property type="component" value="Unassembled WGS sequence"/>
</dbReference>
<proteinExistence type="predicted"/>
<dbReference type="PROSITE" id="PS50865">
    <property type="entry name" value="ZF_MYND_2"/>
    <property type="match status" value="1"/>
</dbReference>
<feature type="domain" description="MYND-type" evidence="5">
    <location>
        <begin position="440"/>
        <end position="487"/>
    </location>
</feature>
<evidence type="ECO:0000256" key="1">
    <source>
        <dbReference type="ARBA" id="ARBA00022723"/>
    </source>
</evidence>
<keyword evidence="2 4" id="KW-0863">Zinc-finger</keyword>